<dbReference type="CDD" id="cd05992">
    <property type="entry name" value="PB1"/>
    <property type="match status" value="1"/>
</dbReference>
<gene>
    <name evidence="3" type="ORF">KI387_015112</name>
</gene>
<dbReference type="InterPro" id="IPR000270">
    <property type="entry name" value="PB1_dom"/>
</dbReference>
<dbReference type="Pfam" id="PF00564">
    <property type="entry name" value="PB1"/>
    <property type="match status" value="1"/>
</dbReference>
<keyword evidence="1" id="KW-0430">Lectin</keyword>
<dbReference type="InterPro" id="IPR036404">
    <property type="entry name" value="Jacalin-like_lectin_dom_sf"/>
</dbReference>
<proteinExistence type="predicted"/>
<dbReference type="SUPFAM" id="SSF51101">
    <property type="entry name" value="Mannose-binding lectins"/>
    <property type="match status" value="1"/>
</dbReference>
<feature type="non-terminal residue" evidence="3">
    <location>
        <position position="160"/>
    </location>
</feature>
<feature type="domain" description="PB1" evidence="2">
    <location>
        <begin position="1"/>
        <end position="66"/>
    </location>
</feature>
<dbReference type="PROSITE" id="PS51745">
    <property type="entry name" value="PB1"/>
    <property type="match status" value="1"/>
</dbReference>
<sequence>MWRINLKKPDISFDQLKHKIPNVLELNDDSRAITLKYVDEDGDVICLSDEDDFNEAIRQELNPFQVEVSRHKPRGIVNLGPFGGGGGTYDWNDRTFKGIKAITIPFKYPTEKLRKMSGYCGLVCGNCTIVKGLTFETNVKKYGLFGVRDWIPFESEIKGE</sequence>
<keyword evidence="4" id="KW-1185">Reference proteome</keyword>
<dbReference type="Pfam" id="PF01419">
    <property type="entry name" value="Jacalin"/>
    <property type="match status" value="1"/>
</dbReference>
<dbReference type="Proteomes" id="UP000824469">
    <property type="component" value="Unassembled WGS sequence"/>
</dbReference>
<dbReference type="SUPFAM" id="SSF54277">
    <property type="entry name" value="CAD &amp; PB1 domains"/>
    <property type="match status" value="1"/>
</dbReference>
<accession>A0AA38GFP4</accession>
<evidence type="ECO:0000313" key="3">
    <source>
        <dbReference type="EMBL" id="KAH9320473.1"/>
    </source>
</evidence>
<comment type="caution">
    <text evidence="3">The sequence shown here is derived from an EMBL/GenBank/DDBJ whole genome shotgun (WGS) entry which is preliminary data.</text>
</comment>
<dbReference type="EMBL" id="JAHRHJ020000003">
    <property type="protein sequence ID" value="KAH9320473.1"/>
    <property type="molecule type" value="Genomic_DNA"/>
</dbReference>
<evidence type="ECO:0000313" key="4">
    <source>
        <dbReference type="Proteomes" id="UP000824469"/>
    </source>
</evidence>
<organism evidence="3 4">
    <name type="scientific">Taxus chinensis</name>
    <name type="common">Chinese yew</name>
    <name type="synonym">Taxus wallichiana var. chinensis</name>
    <dbReference type="NCBI Taxonomy" id="29808"/>
    <lineage>
        <taxon>Eukaryota</taxon>
        <taxon>Viridiplantae</taxon>
        <taxon>Streptophyta</taxon>
        <taxon>Embryophyta</taxon>
        <taxon>Tracheophyta</taxon>
        <taxon>Spermatophyta</taxon>
        <taxon>Pinopsida</taxon>
        <taxon>Pinidae</taxon>
        <taxon>Conifers II</taxon>
        <taxon>Cupressales</taxon>
        <taxon>Taxaceae</taxon>
        <taxon>Taxus</taxon>
    </lineage>
</organism>
<evidence type="ECO:0000256" key="1">
    <source>
        <dbReference type="ARBA" id="ARBA00022734"/>
    </source>
</evidence>
<dbReference type="PANTHER" id="PTHR20930:SF0">
    <property type="entry name" value="PROTEIN ILRUN"/>
    <property type="match status" value="1"/>
</dbReference>
<dbReference type="PANTHER" id="PTHR20930">
    <property type="entry name" value="OVARIAN CARCINOMA ANTIGEN CA125-RELATED"/>
    <property type="match status" value="1"/>
</dbReference>
<dbReference type="InterPro" id="IPR001229">
    <property type="entry name" value="Jacalin-like_lectin_dom"/>
</dbReference>
<dbReference type="GO" id="GO:0030246">
    <property type="term" value="F:carbohydrate binding"/>
    <property type="evidence" value="ECO:0007669"/>
    <property type="project" value="UniProtKB-KW"/>
</dbReference>
<dbReference type="AlphaFoldDB" id="A0AA38GFP4"/>
<reference evidence="3 4" key="1">
    <citation type="journal article" date="2021" name="Nat. Plants">
        <title>The Taxus genome provides insights into paclitaxel biosynthesis.</title>
        <authorList>
            <person name="Xiong X."/>
            <person name="Gou J."/>
            <person name="Liao Q."/>
            <person name="Li Y."/>
            <person name="Zhou Q."/>
            <person name="Bi G."/>
            <person name="Li C."/>
            <person name="Du R."/>
            <person name="Wang X."/>
            <person name="Sun T."/>
            <person name="Guo L."/>
            <person name="Liang H."/>
            <person name="Lu P."/>
            <person name="Wu Y."/>
            <person name="Zhang Z."/>
            <person name="Ro D.K."/>
            <person name="Shang Y."/>
            <person name="Huang S."/>
            <person name="Yan J."/>
        </authorList>
    </citation>
    <scope>NUCLEOTIDE SEQUENCE [LARGE SCALE GENOMIC DNA]</scope>
    <source>
        <strain evidence="3">Ta-2019</strain>
    </source>
</reference>
<name>A0AA38GFP4_TAXCH</name>
<dbReference type="Gene3D" id="2.100.10.30">
    <property type="entry name" value="Jacalin-like lectin domain"/>
    <property type="match status" value="1"/>
</dbReference>
<evidence type="ECO:0000259" key="2">
    <source>
        <dbReference type="PROSITE" id="PS51745"/>
    </source>
</evidence>
<protein>
    <recommendedName>
        <fullName evidence="2">PB1 domain-containing protein</fullName>
    </recommendedName>
</protein>
<dbReference type="Gene3D" id="3.10.20.90">
    <property type="entry name" value="Phosphatidylinositol 3-kinase Catalytic Subunit, Chain A, domain 1"/>
    <property type="match status" value="1"/>
</dbReference>
<dbReference type="InterPro" id="IPR053793">
    <property type="entry name" value="PB1-like"/>
</dbReference>